<dbReference type="GO" id="GO:0005737">
    <property type="term" value="C:cytoplasm"/>
    <property type="evidence" value="ECO:0007669"/>
    <property type="project" value="UniProtKB-SubCell"/>
</dbReference>
<evidence type="ECO:0000259" key="9">
    <source>
        <dbReference type="Pfam" id="PF00171"/>
    </source>
</evidence>
<keyword evidence="5 7" id="KW-0560">Oxidoreductase</keyword>
<evidence type="ECO:0000256" key="7">
    <source>
        <dbReference type="HAMAP-Rule" id="MF_00412"/>
    </source>
</evidence>
<keyword evidence="2 7" id="KW-0028">Amino-acid biosynthesis</keyword>
<dbReference type="AlphaFoldDB" id="A0A1I6RW54"/>
<dbReference type="InterPro" id="IPR016161">
    <property type="entry name" value="Ald_DH/histidinol_DH"/>
</dbReference>
<dbReference type="SUPFAM" id="SSF53720">
    <property type="entry name" value="ALDH-like"/>
    <property type="match status" value="1"/>
</dbReference>
<keyword evidence="4 7" id="KW-0521">NADP</keyword>
<dbReference type="Gene3D" id="3.40.309.10">
    <property type="entry name" value="Aldehyde Dehydrogenase, Chain A, domain 2"/>
    <property type="match status" value="1"/>
</dbReference>
<dbReference type="Gene3D" id="3.40.605.10">
    <property type="entry name" value="Aldehyde Dehydrogenase, Chain A, domain 1"/>
    <property type="match status" value="1"/>
</dbReference>
<feature type="region of interest" description="Disordered" evidence="8">
    <location>
        <begin position="1"/>
        <end position="25"/>
    </location>
</feature>
<sequence length="442" mass="45719">MVTAPPAGTPAATGSDARPGPASSPDALLTAAREAFAAAPPIGADAYHRYARELAARLTADWPALTRANRRDIERAERAGMPPVLVDRLRLTDDHLPRLTALADRAGHELAALTAADTGRPAGAWGTLRRVPRPLGVVLMVYEARPTVTVDGALLPVLAGNAVLLRGGKEMADTDAALAATAHAALRAAGLPTGLVTVLHDPRRALLRALLQRPDAIDVLIPRGSPSLIAHCRDAGRIPLIASGGGVNHLYVHASADLPLAATVTLDSKLPEPAGCTSVELVLADRSVATAYTAELLRQAERRGARFTVRLDPSVAPPAGGDPDRIAPLAEHDIGREFLDPVVGVLAVDGPGQAIAHIRRHGSGHTEGVLATDPDVAAGFTRAVDAAAVIVNGSLRLHDGPKLGLGTELAIATGRLHVRGPVTLGSLMTSGWVVEANGELRG</sequence>
<evidence type="ECO:0000256" key="6">
    <source>
        <dbReference type="ARBA" id="ARBA00049024"/>
    </source>
</evidence>
<dbReference type="PANTHER" id="PTHR11063:SF8">
    <property type="entry name" value="DELTA-1-PYRROLINE-5-CARBOXYLATE SYNTHASE"/>
    <property type="match status" value="1"/>
</dbReference>
<dbReference type="HAMAP" id="MF_00412">
    <property type="entry name" value="ProA"/>
    <property type="match status" value="1"/>
</dbReference>
<evidence type="ECO:0000256" key="3">
    <source>
        <dbReference type="ARBA" id="ARBA00022650"/>
    </source>
</evidence>
<proteinExistence type="inferred from homology"/>
<reference evidence="11" key="1">
    <citation type="submission" date="2016-10" db="EMBL/GenBank/DDBJ databases">
        <authorList>
            <person name="Varghese N."/>
            <person name="Submissions S."/>
        </authorList>
    </citation>
    <scope>NUCLEOTIDE SEQUENCE [LARGE SCALE GENOMIC DNA]</scope>
    <source>
        <strain evidence="11">CGMCC 4.7047</strain>
    </source>
</reference>
<evidence type="ECO:0000256" key="5">
    <source>
        <dbReference type="ARBA" id="ARBA00023002"/>
    </source>
</evidence>
<dbReference type="InterPro" id="IPR000965">
    <property type="entry name" value="GPR_dom"/>
</dbReference>
<dbReference type="UniPathway" id="UPA00098">
    <property type="reaction ID" value="UER00360"/>
</dbReference>
<dbReference type="EMBL" id="FPAB01000003">
    <property type="protein sequence ID" value="SFS68912.1"/>
    <property type="molecule type" value="Genomic_DNA"/>
</dbReference>
<comment type="pathway">
    <text evidence="1 7">Amino-acid biosynthesis; L-proline biosynthesis; L-glutamate 5-semialdehyde from L-glutamate: step 2/2.</text>
</comment>
<comment type="function">
    <text evidence="7">Catalyzes the NADPH-dependent reduction of L-glutamate 5-phosphate into L-glutamate 5-semialdehyde and phosphate. The product spontaneously undergoes cyclization to form 1-pyrroline-5-carboxylate.</text>
</comment>
<evidence type="ECO:0000256" key="2">
    <source>
        <dbReference type="ARBA" id="ARBA00022605"/>
    </source>
</evidence>
<comment type="subcellular location">
    <subcellularLocation>
        <location evidence="7">Cytoplasm</location>
    </subcellularLocation>
</comment>
<dbReference type="Pfam" id="PF00171">
    <property type="entry name" value="Aldedh"/>
    <property type="match status" value="1"/>
</dbReference>
<dbReference type="EC" id="1.2.1.41" evidence="7"/>
<dbReference type="PANTHER" id="PTHR11063">
    <property type="entry name" value="GLUTAMATE SEMIALDEHYDE DEHYDROGENASE"/>
    <property type="match status" value="1"/>
</dbReference>
<evidence type="ECO:0000256" key="1">
    <source>
        <dbReference type="ARBA" id="ARBA00004985"/>
    </source>
</evidence>
<keyword evidence="7" id="KW-0963">Cytoplasm</keyword>
<evidence type="ECO:0000256" key="8">
    <source>
        <dbReference type="SAM" id="MobiDB-lite"/>
    </source>
</evidence>
<feature type="compositionally biased region" description="Low complexity" evidence="8">
    <location>
        <begin position="1"/>
        <end position="14"/>
    </location>
</feature>
<keyword evidence="11" id="KW-1185">Reference proteome</keyword>
<dbReference type="InterPro" id="IPR015590">
    <property type="entry name" value="Aldehyde_DH_dom"/>
</dbReference>
<dbReference type="GO" id="GO:0055129">
    <property type="term" value="P:L-proline biosynthetic process"/>
    <property type="evidence" value="ECO:0007669"/>
    <property type="project" value="UniProtKB-UniRule"/>
</dbReference>
<dbReference type="InterPro" id="IPR016162">
    <property type="entry name" value="Ald_DH_N"/>
</dbReference>
<gene>
    <name evidence="7" type="primary">proA</name>
    <name evidence="10" type="ORF">SAMN05444716_103519</name>
</gene>
<dbReference type="STRING" id="1176198.SAMN05444716_103519"/>
<comment type="catalytic activity">
    <reaction evidence="6 7">
        <text>L-glutamate 5-semialdehyde + phosphate + NADP(+) = L-glutamyl 5-phosphate + NADPH + H(+)</text>
        <dbReference type="Rhea" id="RHEA:19541"/>
        <dbReference type="ChEBI" id="CHEBI:15378"/>
        <dbReference type="ChEBI" id="CHEBI:43474"/>
        <dbReference type="ChEBI" id="CHEBI:57783"/>
        <dbReference type="ChEBI" id="CHEBI:58066"/>
        <dbReference type="ChEBI" id="CHEBI:58274"/>
        <dbReference type="ChEBI" id="CHEBI:58349"/>
        <dbReference type="EC" id="1.2.1.41"/>
    </reaction>
</comment>
<comment type="similarity">
    <text evidence="7">Belongs to the gamma-glutamyl phosphate reductase family.</text>
</comment>
<feature type="domain" description="Aldehyde dehydrogenase" evidence="9">
    <location>
        <begin position="123"/>
        <end position="302"/>
    </location>
</feature>
<dbReference type="GO" id="GO:0004350">
    <property type="term" value="F:glutamate-5-semialdehyde dehydrogenase activity"/>
    <property type="evidence" value="ECO:0007669"/>
    <property type="project" value="UniProtKB-UniRule"/>
</dbReference>
<evidence type="ECO:0000256" key="4">
    <source>
        <dbReference type="ARBA" id="ARBA00022857"/>
    </source>
</evidence>
<dbReference type="GO" id="GO:0050661">
    <property type="term" value="F:NADP binding"/>
    <property type="evidence" value="ECO:0007669"/>
    <property type="project" value="InterPro"/>
</dbReference>
<dbReference type="NCBIfam" id="NF001221">
    <property type="entry name" value="PRK00197.1"/>
    <property type="match status" value="1"/>
</dbReference>
<dbReference type="Proteomes" id="UP000198873">
    <property type="component" value="Unassembled WGS sequence"/>
</dbReference>
<dbReference type="InterPro" id="IPR012134">
    <property type="entry name" value="Glu-5-SA_DH"/>
</dbReference>
<evidence type="ECO:0000313" key="10">
    <source>
        <dbReference type="EMBL" id="SFS68912.1"/>
    </source>
</evidence>
<evidence type="ECO:0000313" key="11">
    <source>
        <dbReference type="Proteomes" id="UP000198873"/>
    </source>
</evidence>
<organism evidence="10 11">
    <name type="scientific">Streptomyces harbinensis</name>
    <dbReference type="NCBI Taxonomy" id="1176198"/>
    <lineage>
        <taxon>Bacteria</taxon>
        <taxon>Bacillati</taxon>
        <taxon>Actinomycetota</taxon>
        <taxon>Actinomycetes</taxon>
        <taxon>Kitasatosporales</taxon>
        <taxon>Streptomycetaceae</taxon>
        <taxon>Streptomyces</taxon>
    </lineage>
</organism>
<dbReference type="PIRSF" id="PIRSF000151">
    <property type="entry name" value="GPR"/>
    <property type="match status" value="1"/>
</dbReference>
<dbReference type="RefSeq" id="WP_093842837.1">
    <property type="nucleotide sequence ID" value="NZ_CP054938.1"/>
</dbReference>
<protein>
    <recommendedName>
        <fullName evidence="7">Gamma-glutamyl phosphate reductase</fullName>
        <shortName evidence="7">GPR</shortName>
        <ecNumber evidence="7">1.2.1.41</ecNumber>
    </recommendedName>
    <alternativeName>
        <fullName evidence="7">Glutamate-5-semialdehyde dehydrogenase</fullName>
    </alternativeName>
    <alternativeName>
        <fullName evidence="7">Glutamyl-gamma-semialdehyde dehydrogenase</fullName>
        <shortName evidence="7">GSA dehydrogenase</shortName>
    </alternativeName>
</protein>
<name>A0A1I6RW54_9ACTN</name>
<dbReference type="InterPro" id="IPR016163">
    <property type="entry name" value="Ald_DH_C"/>
</dbReference>
<keyword evidence="3 7" id="KW-0641">Proline biosynthesis</keyword>
<accession>A0A1I6RW54</accession>